<evidence type="ECO:0000313" key="2">
    <source>
        <dbReference type="RefSeq" id="XP_026724757.1"/>
    </source>
</evidence>
<dbReference type="Proteomes" id="UP000322000">
    <property type="component" value="Chromosome 3"/>
</dbReference>
<dbReference type="SUPFAM" id="SSF63829">
    <property type="entry name" value="Calcium-dependent phosphotriesterase"/>
    <property type="match status" value="1"/>
</dbReference>
<organism evidence="1 2">
    <name type="scientific">Trichoplusia ni</name>
    <name type="common">Cabbage looper</name>
    <dbReference type="NCBI Taxonomy" id="7111"/>
    <lineage>
        <taxon>Eukaryota</taxon>
        <taxon>Metazoa</taxon>
        <taxon>Ecdysozoa</taxon>
        <taxon>Arthropoda</taxon>
        <taxon>Hexapoda</taxon>
        <taxon>Insecta</taxon>
        <taxon>Pterygota</taxon>
        <taxon>Neoptera</taxon>
        <taxon>Endopterygota</taxon>
        <taxon>Lepidoptera</taxon>
        <taxon>Glossata</taxon>
        <taxon>Ditrysia</taxon>
        <taxon>Noctuoidea</taxon>
        <taxon>Noctuidae</taxon>
        <taxon>Plusiinae</taxon>
        <taxon>Trichoplusia</taxon>
    </lineage>
</organism>
<dbReference type="KEGG" id="tnl:113491792"/>
<protein>
    <submittedName>
        <fullName evidence="2">Uncharacterized protein LOC113491792</fullName>
    </submittedName>
</protein>
<name>A0A7E5V8Y8_TRINI</name>
<dbReference type="AlphaFoldDB" id="A0A7E5V8Y8"/>
<reference evidence="2" key="1">
    <citation type="submission" date="2025-08" db="UniProtKB">
        <authorList>
            <consortium name="RefSeq"/>
        </authorList>
    </citation>
    <scope>IDENTIFICATION</scope>
</reference>
<gene>
    <name evidence="2" type="primary">LOC113491792</name>
</gene>
<dbReference type="OrthoDB" id="7076776at2759"/>
<dbReference type="InParanoid" id="A0A7E5V8Y8"/>
<dbReference type="GeneID" id="113491792"/>
<sequence length="298" mass="33503">MLVLFLLLAVTAAAVVDVDVTEPACPSCILMNTTCYNISYLFDLNAPFRKQVVIHKMGILRSQNKLFFSFEPTIEDVEYYKTGFVSLDDPSQAGVISGSQIFNFGAFDIDQDNDLVYFGGDGGIFILNANSNSIAAYSSLGDTVTNLYYKNHVYFVRYNDRGIIEKVGDNFRTLMENFPIRKFVVTKKDNVVIFSSTLGLFVGKGEHVHRISKNGYFRGITIDLDGNVYAWWIDGIYKVVLMKNLQHSKLVRVAKIPFIGAMTFDNDNRILFTSDKSLYLMEPTANSCGVVKVKEDRA</sequence>
<dbReference type="RefSeq" id="XP_026724757.1">
    <property type="nucleotide sequence ID" value="XM_026868956.1"/>
</dbReference>
<keyword evidence="1" id="KW-1185">Reference proteome</keyword>
<proteinExistence type="predicted"/>
<evidence type="ECO:0000313" key="1">
    <source>
        <dbReference type="Proteomes" id="UP000322000"/>
    </source>
</evidence>
<accession>A0A7E5V8Y8</accession>